<dbReference type="CDD" id="cd04301">
    <property type="entry name" value="NAT_SF"/>
    <property type="match status" value="1"/>
</dbReference>
<dbReference type="AlphaFoldDB" id="A0A395HLV7"/>
<evidence type="ECO:0000313" key="2">
    <source>
        <dbReference type="EMBL" id="RAL07254.1"/>
    </source>
</evidence>
<organism evidence="2 3">
    <name type="scientific">Aspergillus homomorphus (strain CBS 101889)</name>
    <dbReference type="NCBI Taxonomy" id="1450537"/>
    <lineage>
        <taxon>Eukaryota</taxon>
        <taxon>Fungi</taxon>
        <taxon>Dikarya</taxon>
        <taxon>Ascomycota</taxon>
        <taxon>Pezizomycotina</taxon>
        <taxon>Eurotiomycetes</taxon>
        <taxon>Eurotiomycetidae</taxon>
        <taxon>Eurotiales</taxon>
        <taxon>Aspergillaceae</taxon>
        <taxon>Aspergillus</taxon>
        <taxon>Aspergillus subgen. Circumdati</taxon>
    </lineage>
</organism>
<sequence>MTPPPCQLRPINLHDPSDFTEMQRQRQICGWDHEAPKIESWRNKQDEGLKGFYWVCIPDPSSGSSSSSSSSSSIATTSSSTIRAGHISLDAYSDPPDADLARADRSVLTVQTLFILPEYRGLGLGRRAMDLVEEKARTQEPKCRYLALTTLSERHFVDESPEGTGVWARTGSAPPRMGCNQWWYARRGYVFWKEEPRWTDKGLDGSEVAFYAAFMRMDVRAGVEGEGGKVVV</sequence>
<dbReference type="EMBL" id="KZ824336">
    <property type="protein sequence ID" value="RAL07254.1"/>
    <property type="molecule type" value="Genomic_DNA"/>
</dbReference>
<dbReference type="GO" id="GO:0016747">
    <property type="term" value="F:acyltransferase activity, transferring groups other than amino-acyl groups"/>
    <property type="evidence" value="ECO:0007669"/>
    <property type="project" value="InterPro"/>
</dbReference>
<feature type="domain" description="N-acetyltransferase" evidence="1">
    <location>
        <begin position="6"/>
        <end position="220"/>
    </location>
</feature>
<dbReference type="InterPro" id="IPR000182">
    <property type="entry name" value="GNAT_dom"/>
</dbReference>
<gene>
    <name evidence="2" type="ORF">BO97DRAFT_446989</name>
</gene>
<protein>
    <recommendedName>
        <fullName evidence="1">N-acetyltransferase domain-containing protein</fullName>
    </recommendedName>
</protein>
<dbReference type="OrthoDB" id="2326446at2759"/>
<dbReference type="Proteomes" id="UP000248961">
    <property type="component" value="Unassembled WGS sequence"/>
</dbReference>
<dbReference type="RefSeq" id="XP_025546408.1">
    <property type="nucleotide sequence ID" value="XM_025698715.1"/>
</dbReference>
<keyword evidence="3" id="KW-1185">Reference proteome</keyword>
<evidence type="ECO:0000313" key="3">
    <source>
        <dbReference type="Proteomes" id="UP000248961"/>
    </source>
</evidence>
<accession>A0A395HLV7</accession>
<name>A0A395HLV7_ASPHC</name>
<dbReference type="SUPFAM" id="SSF55729">
    <property type="entry name" value="Acyl-CoA N-acyltransferases (Nat)"/>
    <property type="match status" value="1"/>
</dbReference>
<dbReference type="PROSITE" id="PS51186">
    <property type="entry name" value="GNAT"/>
    <property type="match status" value="1"/>
</dbReference>
<dbReference type="GeneID" id="37203004"/>
<dbReference type="Gene3D" id="3.40.630.30">
    <property type="match status" value="1"/>
</dbReference>
<dbReference type="STRING" id="1450537.A0A395HLV7"/>
<dbReference type="InterPro" id="IPR016181">
    <property type="entry name" value="Acyl_CoA_acyltransferase"/>
</dbReference>
<evidence type="ECO:0000259" key="1">
    <source>
        <dbReference type="PROSITE" id="PS51186"/>
    </source>
</evidence>
<dbReference type="VEuPathDB" id="FungiDB:BO97DRAFT_446989"/>
<reference evidence="2 3" key="1">
    <citation type="submission" date="2018-02" db="EMBL/GenBank/DDBJ databases">
        <title>The genomes of Aspergillus section Nigri reveals drivers in fungal speciation.</title>
        <authorList>
            <consortium name="DOE Joint Genome Institute"/>
            <person name="Vesth T.C."/>
            <person name="Nybo J."/>
            <person name="Theobald S."/>
            <person name="Brandl J."/>
            <person name="Frisvad J.C."/>
            <person name="Nielsen K.F."/>
            <person name="Lyhne E.K."/>
            <person name="Kogle M.E."/>
            <person name="Kuo A."/>
            <person name="Riley R."/>
            <person name="Clum A."/>
            <person name="Nolan M."/>
            <person name="Lipzen A."/>
            <person name="Salamov A."/>
            <person name="Henrissat B."/>
            <person name="Wiebenga A."/>
            <person name="De vries R.P."/>
            <person name="Grigoriev I.V."/>
            <person name="Mortensen U.H."/>
            <person name="Andersen M.R."/>
            <person name="Baker S.E."/>
        </authorList>
    </citation>
    <scope>NUCLEOTIDE SEQUENCE [LARGE SCALE GENOMIC DNA]</scope>
    <source>
        <strain evidence="2 3">CBS 101889</strain>
    </source>
</reference>
<dbReference type="Pfam" id="PF00583">
    <property type="entry name" value="Acetyltransf_1"/>
    <property type="match status" value="1"/>
</dbReference>
<proteinExistence type="predicted"/>